<reference evidence="2" key="1">
    <citation type="submission" date="2025-08" db="UniProtKB">
        <authorList>
            <consortium name="RefSeq"/>
        </authorList>
    </citation>
    <scope>IDENTIFICATION</scope>
</reference>
<dbReference type="Proteomes" id="UP000079169">
    <property type="component" value="Unplaced"/>
</dbReference>
<gene>
    <name evidence="2" type="primary">LOC103511083</name>
</gene>
<dbReference type="AlphaFoldDB" id="A0A3Q0IWY3"/>
<dbReference type="KEGG" id="dci:103511083"/>
<dbReference type="Gene3D" id="3.40.50.150">
    <property type="entry name" value="Vaccinia Virus protein VP39"/>
    <property type="match status" value="1"/>
</dbReference>
<dbReference type="InterPro" id="IPR029063">
    <property type="entry name" value="SAM-dependent_MTases_sf"/>
</dbReference>
<name>A0A3Q0IWY3_DIACI</name>
<organism evidence="1 2">
    <name type="scientific">Diaphorina citri</name>
    <name type="common">Asian citrus psyllid</name>
    <dbReference type="NCBI Taxonomy" id="121845"/>
    <lineage>
        <taxon>Eukaryota</taxon>
        <taxon>Metazoa</taxon>
        <taxon>Ecdysozoa</taxon>
        <taxon>Arthropoda</taxon>
        <taxon>Hexapoda</taxon>
        <taxon>Insecta</taxon>
        <taxon>Pterygota</taxon>
        <taxon>Neoptera</taxon>
        <taxon>Paraneoptera</taxon>
        <taxon>Hemiptera</taxon>
        <taxon>Sternorrhyncha</taxon>
        <taxon>Psylloidea</taxon>
        <taxon>Psyllidae</taxon>
        <taxon>Diaphorininae</taxon>
        <taxon>Diaphorina</taxon>
    </lineage>
</organism>
<dbReference type="PaxDb" id="121845-A0A3Q0IWY3"/>
<evidence type="ECO:0000313" key="2">
    <source>
        <dbReference type="RefSeq" id="XP_026680752.1"/>
    </source>
</evidence>
<sequence>MSVATPHLSSTLLDQLRPGGRLIIPLGEPDDVHTLCTIDKLENGTLHKTVITRGSFGHVQTLAEQVGSWANGTSYSEVNAEQKYKMRKLIADLGREECEMDPKEKIKDLFESAKLSKVEKKLESYERECKQAALMEDTTKFHLPFALEEVIHDLRTVRTKKTKKKRVTTISTENLLMWK</sequence>
<dbReference type="Pfam" id="PF01135">
    <property type="entry name" value="PCMT"/>
    <property type="match status" value="1"/>
</dbReference>
<dbReference type="GeneID" id="103511083"/>
<protein>
    <submittedName>
        <fullName evidence="2">Uncharacterized protein LOC103511083</fullName>
    </submittedName>
</protein>
<proteinExistence type="predicted"/>
<evidence type="ECO:0000313" key="1">
    <source>
        <dbReference type="Proteomes" id="UP000079169"/>
    </source>
</evidence>
<keyword evidence="1" id="KW-1185">Reference proteome</keyword>
<accession>A0A3Q0IWY3</accession>
<dbReference type="RefSeq" id="XP_026680752.1">
    <property type="nucleotide sequence ID" value="XM_026824951.1"/>
</dbReference>